<reference evidence="5 6" key="1">
    <citation type="submission" date="2019-03" db="EMBL/GenBank/DDBJ databases">
        <title>Genomic Encyclopedia of Type Strains, Phase IV (KMG-IV): sequencing the most valuable type-strain genomes for metagenomic binning, comparative biology and taxonomic classification.</title>
        <authorList>
            <person name="Goeker M."/>
        </authorList>
    </citation>
    <scope>NUCLEOTIDE SEQUENCE [LARGE SCALE GENOMIC DNA]</scope>
    <source>
        <strain evidence="5 6">DSM 5604</strain>
    </source>
</reference>
<evidence type="ECO:0000313" key="5">
    <source>
        <dbReference type="EMBL" id="TDR15245.1"/>
    </source>
</evidence>
<dbReference type="GO" id="GO:0046872">
    <property type="term" value="F:metal ion binding"/>
    <property type="evidence" value="ECO:0007669"/>
    <property type="project" value="UniProtKB-KW"/>
</dbReference>
<evidence type="ECO:0000256" key="4">
    <source>
        <dbReference type="PIRSR" id="PIRSR005902-1"/>
    </source>
</evidence>
<dbReference type="PANTHER" id="PTHR46124:SF2">
    <property type="entry name" value="D-AMINOACYL-TRNA DEACYLASE"/>
    <property type="match status" value="1"/>
</dbReference>
<feature type="binding site" evidence="4">
    <location>
        <position position="203"/>
    </location>
    <ligand>
        <name>a divalent metal cation</name>
        <dbReference type="ChEBI" id="CHEBI:60240"/>
        <label>1</label>
    </ligand>
</feature>
<dbReference type="AlphaFoldDB" id="A0A4R6X827"/>
<dbReference type="CDD" id="cd01310">
    <property type="entry name" value="TatD_DNAse"/>
    <property type="match status" value="1"/>
</dbReference>
<dbReference type="InterPro" id="IPR032466">
    <property type="entry name" value="Metal_Hydrolase"/>
</dbReference>
<evidence type="ECO:0000256" key="2">
    <source>
        <dbReference type="ARBA" id="ARBA00022723"/>
    </source>
</evidence>
<dbReference type="OrthoDB" id="9810005at2"/>
<dbReference type="InterPro" id="IPR001130">
    <property type="entry name" value="TatD-like"/>
</dbReference>
<protein>
    <submittedName>
        <fullName evidence="5">Sec-independent protein translocase TatD</fullName>
    </submittedName>
</protein>
<feature type="binding site" evidence="4">
    <location>
        <position position="92"/>
    </location>
    <ligand>
        <name>a divalent metal cation</name>
        <dbReference type="ChEBI" id="CHEBI:60240"/>
        <label>1</label>
    </ligand>
</feature>
<comment type="similarity">
    <text evidence="1">Belongs to the metallo-dependent hydrolases superfamily. TatD-type hydrolase family.</text>
</comment>
<dbReference type="PROSITE" id="PS01091">
    <property type="entry name" value="TATD_3"/>
    <property type="match status" value="1"/>
</dbReference>
<comment type="caution">
    <text evidence="5">The sequence shown here is derived from an EMBL/GenBank/DDBJ whole genome shotgun (WGS) entry which is preliminary data.</text>
</comment>
<dbReference type="EMBL" id="SNZA01000001">
    <property type="protein sequence ID" value="TDR15245.1"/>
    <property type="molecule type" value="Genomic_DNA"/>
</dbReference>
<keyword evidence="3" id="KW-0378">Hydrolase</keyword>
<organism evidence="5 6">
    <name type="scientific">Marinomonas communis</name>
    <dbReference type="NCBI Taxonomy" id="28254"/>
    <lineage>
        <taxon>Bacteria</taxon>
        <taxon>Pseudomonadati</taxon>
        <taxon>Pseudomonadota</taxon>
        <taxon>Gammaproteobacteria</taxon>
        <taxon>Oceanospirillales</taxon>
        <taxon>Oceanospirillaceae</taxon>
        <taxon>Marinomonas</taxon>
    </lineage>
</organism>
<evidence type="ECO:0000313" key="6">
    <source>
        <dbReference type="Proteomes" id="UP000295729"/>
    </source>
</evidence>
<feature type="binding site" evidence="4">
    <location>
        <position position="128"/>
    </location>
    <ligand>
        <name>a divalent metal cation</name>
        <dbReference type="ChEBI" id="CHEBI:60240"/>
        <label>2</label>
    </ligand>
</feature>
<dbReference type="InterPro" id="IPR018228">
    <property type="entry name" value="DNase_TatD-rel_CS"/>
</dbReference>
<dbReference type="FunFam" id="3.20.20.140:FF:000005">
    <property type="entry name" value="TatD family hydrolase"/>
    <property type="match status" value="1"/>
</dbReference>
<dbReference type="Gene3D" id="3.20.20.140">
    <property type="entry name" value="Metal-dependent hydrolases"/>
    <property type="match status" value="1"/>
</dbReference>
<gene>
    <name evidence="5" type="ORF">C8D85_0605</name>
</gene>
<dbReference type="RefSeq" id="WP_133559873.1">
    <property type="nucleotide sequence ID" value="NZ_SNZA01000001.1"/>
</dbReference>
<evidence type="ECO:0000256" key="1">
    <source>
        <dbReference type="ARBA" id="ARBA00009275"/>
    </source>
</evidence>
<feature type="binding site" evidence="4">
    <location>
        <position position="152"/>
    </location>
    <ligand>
        <name>a divalent metal cation</name>
        <dbReference type="ChEBI" id="CHEBI:60240"/>
        <label>2</label>
    </ligand>
</feature>
<proteinExistence type="inferred from homology"/>
<accession>A0A4R6X827</accession>
<dbReference type="SUPFAM" id="SSF51556">
    <property type="entry name" value="Metallo-dependent hydrolases"/>
    <property type="match status" value="1"/>
</dbReference>
<keyword evidence="6" id="KW-1185">Reference proteome</keyword>
<dbReference type="PIRSF" id="PIRSF005902">
    <property type="entry name" value="DNase_TatD"/>
    <property type="match status" value="1"/>
</dbReference>
<keyword evidence="2 4" id="KW-0479">Metal-binding</keyword>
<sequence>MFDIGVNLDHASYLEDLSKFEQEYLEEGVEGIICIASNLEEAHKLTELCSTYQSMHFTLGCHPHYASTWTDSHQAELISLFIHHKKAIAVGEMGLDFNRNYSSPSEQITAFEAQLELANIVKRPAYLHERDAFDELTLRLGNTPLDHGGVIHCFTGDTQQLKAYLDLGLMVGITGWLLDERRNQSLVEALQYLPLDRLLIETDAPYLLPRTIRPRPKRNHPKYLNYIAEAVAHHKQTDLETIKEITAANTRQLFLTDGL</sequence>
<evidence type="ECO:0000256" key="3">
    <source>
        <dbReference type="ARBA" id="ARBA00022801"/>
    </source>
</evidence>
<dbReference type="Pfam" id="PF01026">
    <property type="entry name" value="TatD_DNase"/>
    <property type="match status" value="1"/>
</dbReference>
<dbReference type="GO" id="GO:0005829">
    <property type="term" value="C:cytosol"/>
    <property type="evidence" value="ECO:0007669"/>
    <property type="project" value="TreeGrafter"/>
</dbReference>
<dbReference type="PANTHER" id="PTHR46124">
    <property type="entry name" value="D-AMINOACYL-TRNA DEACYLASE"/>
    <property type="match status" value="1"/>
</dbReference>
<dbReference type="Proteomes" id="UP000295729">
    <property type="component" value="Unassembled WGS sequence"/>
</dbReference>
<name>A0A4R6X827_9GAMM</name>
<dbReference type="GO" id="GO:0016788">
    <property type="term" value="F:hydrolase activity, acting on ester bonds"/>
    <property type="evidence" value="ECO:0007669"/>
    <property type="project" value="InterPro"/>
</dbReference>